<organism evidence="1 2">
    <name type="scientific">Arctium lappa</name>
    <name type="common">Greater burdock</name>
    <name type="synonym">Lappa major</name>
    <dbReference type="NCBI Taxonomy" id="4217"/>
    <lineage>
        <taxon>Eukaryota</taxon>
        <taxon>Viridiplantae</taxon>
        <taxon>Streptophyta</taxon>
        <taxon>Embryophyta</taxon>
        <taxon>Tracheophyta</taxon>
        <taxon>Spermatophyta</taxon>
        <taxon>Magnoliopsida</taxon>
        <taxon>eudicotyledons</taxon>
        <taxon>Gunneridae</taxon>
        <taxon>Pentapetalae</taxon>
        <taxon>asterids</taxon>
        <taxon>campanulids</taxon>
        <taxon>Asterales</taxon>
        <taxon>Asteraceae</taxon>
        <taxon>Carduoideae</taxon>
        <taxon>Cardueae</taxon>
        <taxon>Arctiinae</taxon>
        <taxon>Arctium</taxon>
    </lineage>
</organism>
<accession>A0ACB9ACB1</accession>
<evidence type="ECO:0000313" key="2">
    <source>
        <dbReference type="Proteomes" id="UP001055879"/>
    </source>
</evidence>
<comment type="caution">
    <text evidence="1">The sequence shown here is derived from an EMBL/GenBank/DDBJ whole genome shotgun (WGS) entry which is preliminary data.</text>
</comment>
<reference evidence="1 2" key="2">
    <citation type="journal article" date="2022" name="Mol. Ecol. Resour.">
        <title>The genomes of chicory, endive, great burdock and yacon provide insights into Asteraceae paleo-polyploidization history and plant inulin production.</title>
        <authorList>
            <person name="Fan W."/>
            <person name="Wang S."/>
            <person name="Wang H."/>
            <person name="Wang A."/>
            <person name="Jiang F."/>
            <person name="Liu H."/>
            <person name="Zhao H."/>
            <person name="Xu D."/>
            <person name="Zhang Y."/>
        </authorList>
    </citation>
    <scope>NUCLEOTIDE SEQUENCE [LARGE SCALE GENOMIC DNA]</scope>
    <source>
        <strain evidence="2">cv. Niubang</strain>
    </source>
</reference>
<proteinExistence type="predicted"/>
<protein>
    <submittedName>
        <fullName evidence="1">Uncharacterized protein</fullName>
    </submittedName>
</protein>
<name>A0ACB9ACB1_ARCLA</name>
<reference evidence="2" key="1">
    <citation type="journal article" date="2022" name="Mol. Ecol. Resour.">
        <title>The genomes of chicory, endive, great burdock and yacon provide insights into Asteraceae palaeo-polyploidization history and plant inulin production.</title>
        <authorList>
            <person name="Fan W."/>
            <person name="Wang S."/>
            <person name="Wang H."/>
            <person name="Wang A."/>
            <person name="Jiang F."/>
            <person name="Liu H."/>
            <person name="Zhao H."/>
            <person name="Xu D."/>
            <person name="Zhang Y."/>
        </authorList>
    </citation>
    <scope>NUCLEOTIDE SEQUENCE [LARGE SCALE GENOMIC DNA]</scope>
    <source>
        <strain evidence="2">cv. Niubang</strain>
    </source>
</reference>
<evidence type="ECO:0000313" key="1">
    <source>
        <dbReference type="EMBL" id="KAI3707631.1"/>
    </source>
</evidence>
<gene>
    <name evidence="1" type="ORF">L6452_26258</name>
</gene>
<dbReference type="EMBL" id="CM042054">
    <property type="protein sequence ID" value="KAI3707631.1"/>
    <property type="molecule type" value="Genomic_DNA"/>
</dbReference>
<dbReference type="Proteomes" id="UP001055879">
    <property type="component" value="Linkage Group LG08"/>
</dbReference>
<sequence length="126" mass="13227">MTVAIGSHDPGSVTHPWELPRRPSPRGSTWDQLGVPYAEPGVVSPRDHPGAFNPGQAMSCHPGQAGSCYPCRTSSPFPPGCIGTQFSTGIVPDSGLALSFVCLELPIVSNPGTRGLKRESYSILIA</sequence>
<keyword evidence="2" id="KW-1185">Reference proteome</keyword>